<dbReference type="Pfam" id="PF13637">
    <property type="entry name" value="Ank_4"/>
    <property type="match status" value="1"/>
</dbReference>
<dbReference type="InterPro" id="IPR002110">
    <property type="entry name" value="Ankyrin_rpt"/>
</dbReference>
<evidence type="ECO:0000256" key="1">
    <source>
        <dbReference type="ARBA" id="ARBA00022737"/>
    </source>
</evidence>
<dbReference type="Pfam" id="PF12796">
    <property type="entry name" value="Ank_2"/>
    <property type="match status" value="1"/>
</dbReference>
<keyword evidence="5" id="KW-1185">Reference proteome</keyword>
<dbReference type="PROSITE" id="PS50297">
    <property type="entry name" value="ANK_REP_REGION"/>
    <property type="match status" value="3"/>
</dbReference>
<dbReference type="PANTHER" id="PTHR24129:SF0">
    <property type="entry name" value="ANKYCORBIN"/>
    <property type="match status" value="1"/>
</dbReference>
<feature type="repeat" description="ANK" evidence="3">
    <location>
        <begin position="52"/>
        <end position="84"/>
    </location>
</feature>
<reference evidence="4" key="1">
    <citation type="submission" date="2025-08" db="UniProtKB">
        <authorList>
            <consortium name="Ensembl"/>
        </authorList>
    </citation>
    <scope>IDENTIFICATION</scope>
</reference>
<dbReference type="InterPro" id="IPR036770">
    <property type="entry name" value="Ankyrin_rpt-contain_sf"/>
</dbReference>
<organism evidence="4 5">
    <name type="scientific">Erpetoichthys calabaricus</name>
    <name type="common">Rope fish</name>
    <name type="synonym">Calamoichthys calabaricus</name>
    <dbReference type="NCBI Taxonomy" id="27687"/>
    <lineage>
        <taxon>Eukaryota</taxon>
        <taxon>Metazoa</taxon>
        <taxon>Chordata</taxon>
        <taxon>Craniata</taxon>
        <taxon>Vertebrata</taxon>
        <taxon>Euteleostomi</taxon>
        <taxon>Actinopterygii</taxon>
        <taxon>Polypteriformes</taxon>
        <taxon>Polypteridae</taxon>
        <taxon>Erpetoichthys</taxon>
    </lineage>
</organism>
<dbReference type="Proteomes" id="UP000694620">
    <property type="component" value="Unassembled WGS sequence"/>
</dbReference>
<feature type="repeat" description="ANK" evidence="3">
    <location>
        <begin position="85"/>
        <end position="109"/>
    </location>
</feature>
<keyword evidence="2" id="KW-0175">Coiled coil</keyword>
<keyword evidence="1" id="KW-0677">Repeat</keyword>
<proteinExistence type="predicted"/>
<protein>
    <submittedName>
        <fullName evidence="4">Ankycorbin-like</fullName>
    </submittedName>
</protein>
<sequence>MKSLKAKFRKSDGHEWSKNDDRLLQAVEHGEVDKVSSLLTKKGVNAVKLDSEGKSALHLAAAKGQTDCLGIFLSHGVDVTILDASGCSALHLAAKNSHLECVKKLLKQGKCSVEGVDNIGRTALYYAAASGSLPIVQLLCENRSPVNVKDAVCFHLYIYLK</sequence>
<dbReference type="PANTHER" id="PTHR24129">
    <property type="entry name" value="ANKYCORBIN"/>
    <property type="match status" value="1"/>
</dbReference>
<name>A0A8C4SX99_ERPCA</name>
<evidence type="ECO:0000313" key="5">
    <source>
        <dbReference type="Proteomes" id="UP000694620"/>
    </source>
</evidence>
<dbReference type="GO" id="GO:0003779">
    <property type="term" value="F:actin binding"/>
    <property type="evidence" value="ECO:0007669"/>
    <property type="project" value="InterPro"/>
</dbReference>
<evidence type="ECO:0000256" key="3">
    <source>
        <dbReference type="PROSITE-ProRule" id="PRU00023"/>
    </source>
</evidence>
<dbReference type="SMART" id="SM00248">
    <property type="entry name" value="ANK"/>
    <property type="match status" value="3"/>
</dbReference>
<feature type="repeat" description="ANK" evidence="3">
    <location>
        <begin position="119"/>
        <end position="151"/>
    </location>
</feature>
<dbReference type="PROSITE" id="PS50088">
    <property type="entry name" value="ANK_REPEAT"/>
    <property type="match status" value="3"/>
</dbReference>
<accession>A0A8C4SX99</accession>
<keyword evidence="3" id="KW-0040">ANK repeat</keyword>
<dbReference type="GeneTree" id="ENSGT00940000157475"/>
<evidence type="ECO:0000313" key="4">
    <source>
        <dbReference type="Ensembl" id="ENSECRP00000023232.1"/>
    </source>
</evidence>
<dbReference type="InterPro" id="IPR042420">
    <property type="entry name" value="RAI14/UACA"/>
</dbReference>
<dbReference type="Ensembl" id="ENSECRT00000023735.1">
    <property type="protein sequence ID" value="ENSECRP00000023232.1"/>
    <property type="gene ID" value="ENSECRG00000015734.1"/>
</dbReference>
<dbReference type="SUPFAM" id="SSF48403">
    <property type="entry name" value="Ankyrin repeat"/>
    <property type="match status" value="1"/>
</dbReference>
<dbReference type="AlphaFoldDB" id="A0A8C4SX99"/>
<dbReference type="Gene3D" id="1.25.40.20">
    <property type="entry name" value="Ankyrin repeat-containing domain"/>
    <property type="match status" value="1"/>
</dbReference>
<evidence type="ECO:0000256" key="2">
    <source>
        <dbReference type="ARBA" id="ARBA00023054"/>
    </source>
</evidence>
<reference evidence="4" key="2">
    <citation type="submission" date="2025-09" db="UniProtKB">
        <authorList>
            <consortium name="Ensembl"/>
        </authorList>
    </citation>
    <scope>IDENTIFICATION</scope>
</reference>